<dbReference type="EMBL" id="JAULBC010000002">
    <property type="protein sequence ID" value="MEX6687267.1"/>
    <property type="molecule type" value="Genomic_DNA"/>
</dbReference>
<dbReference type="RefSeq" id="WP_369328671.1">
    <property type="nucleotide sequence ID" value="NZ_JAULBC010000002.1"/>
</dbReference>
<reference evidence="5 6" key="1">
    <citation type="submission" date="2023-07" db="EMBL/GenBank/DDBJ databases">
        <authorList>
            <person name="Lian W.-H."/>
        </authorList>
    </citation>
    <scope>NUCLEOTIDE SEQUENCE [LARGE SCALE GENOMIC DNA]</scope>
    <source>
        <strain evidence="5 6">SYSU DXS3180</strain>
    </source>
</reference>
<sequence>MNKKVSLKDIAQKVGVSTALVSYVLNDKRQNRVGKDLAKKIKKTATTLNYRPNQIAKSLKTNKTNTIGLIVADISNPFSSQIARAIEDEAEKNDYTVILGSSGENAEKSAKLINIFLERQVDGIIICPVENTQAQVRYLHKINIPFVLLDRYFPEVKANHVSVNNFGAAYMAVDHLIKQGYRNIGMIAYKTSLVHLQERTRGYIEALRNNKQSFKKSRLKELKMGCTQQEVEKAIDQLLKQPVDALFFTSNTLASCGIKYINKLHIQVPNDLGIVSFDETEAADLFYAPLTYIKQPIDEMGKQSLHILLDKISGKKKMITSNIDGELIVQRSSVLE</sequence>
<keyword evidence="1" id="KW-0805">Transcription regulation</keyword>
<keyword evidence="3" id="KW-0804">Transcription</keyword>
<dbReference type="InterPro" id="IPR028082">
    <property type="entry name" value="Peripla_BP_I"/>
</dbReference>
<dbReference type="SUPFAM" id="SSF53822">
    <property type="entry name" value="Periplasmic binding protein-like I"/>
    <property type="match status" value="1"/>
</dbReference>
<dbReference type="CDD" id="cd19977">
    <property type="entry name" value="PBP1_EndR-like"/>
    <property type="match status" value="1"/>
</dbReference>
<evidence type="ECO:0000256" key="1">
    <source>
        <dbReference type="ARBA" id="ARBA00023015"/>
    </source>
</evidence>
<dbReference type="PROSITE" id="PS50932">
    <property type="entry name" value="HTH_LACI_2"/>
    <property type="match status" value="1"/>
</dbReference>
<gene>
    <name evidence="5" type="ORF">QTN47_07160</name>
</gene>
<dbReference type="Pfam" id="PF00356">
    <property type="entry name" value="LacI"/>
    <property type="match status" value="1"/>
</dbReference>
<dbReference type="CDD" id="cd01392">
    <property type="entry name" value="HTH_LacI"/>
    <property type="match status" value="1"/>
</dbReference>
<protein>
    <submittedName>
        <fullName evidence="5">Substrate-binding domain-containing protein</fullName>
    </submittedName>
</protein>
<proteinExistence type="predicted"/>
<dbReference type="Pfam" id="PF00532">
    <property type="entry name" value="Peripla_BP_1"/>
    <property type="match status" value="1"/>
</dbReference>
<dbReference type="Gene3D" id="3.40.50.2300">
    <property type="match status" value="2"/>
</dbReference>
<evidence type="ECO:0000259" key="4">
    <source>
        <dbReference type="PROSITE" id="PS50932"/>
    </source>
</evidence>
<organism evidence="5 6">
    <name type="scientific">Danxiaibacter flavus</name>
    <dbReference type="NCBI Taxonomy" id="3049108"/>
    <lineage>
        <taxon>Bacteria</taxon>
        <taxon>Pseudomonadati</taxon>
        <taxon>Bacteroidota</taxon>
        <taxon>Chitinophagia</taxon>
        <taxon>Chitinophagales</taxon>
        <taxon>Chitinophagaceae</taxon>
        <taxon>Danxiaibacter</taxon>
    </lineage>
</organism>
<evidence type="ECO:0000313" key="6">
    <source>
        <dbReference type="Proteomes" id="UP001560573"/>
    </source>
</evidence>
<accession>A0ABV3ZBM5</accession>
<dbReference type="PANTHER" id="PTHR30146:SF109">
    <property type="entry name" value="HTH-TYPE TRANSCRIPTIONAL REGULATOR GALS"/>
    <property type="match status" value="1"/>
</dbReference>
<evidence type="ECO:0000256" key="2">
    <source>
        <dbReference type="ARBA" id="ARBA00023125"/>
    </source>
</evidence>
<evidence type="ECO:0000256" key="3">
    <source>
        <dbReference type="ARBA" id="ARBA00023163"/>
    </source>
</evidence>
<dbReference type="SMART" id="SM00354">
    <property type="entry name" value="HTH_LACI"/>
    <property type="match status" value="1"/>
</dbReference>
<dbReference type="Proteomes" id="UP001560573">
    <property type="component" value="Unassembled WGS sequence"/>
</dbReference>
<dbReference type="InterPro" id="IPR001761">
    <property type="entry name" value="Peripla_BP/Lac1_sug-bd_dom"/>
</dbReference>
<dbReference type="Gene3D" id="1.10.260.40">
    <property type="entry name" value="lambda repressor-like DNA-binding domains"/>
    <property type="match status" value="1"/>
</dbReference>
<comment type="caution">
    <text evidence="5">The sequence shown here is derived from an EMBL/GenBank/DDBJ whole genome shotgun (WGS) entry which is preliminary data.</text>
</comment>
<dbReference type="InterPro" id="IPR010982">
    <property type="entry name" value="Lambda_DNA-bd_dom_sf"/>
</dbReference>
<dbReference type="PANTHER" id="PTHR30146">
    <property type="entry name" value="LACI-RELATED TRANSCRIPTIONAL REPRESSOR"/>
    <property type="match status" value="1"/>
</dbReference>
<feature type="domain" description="HTH lacI-type" evidence="4">
    <location>
        <begin position="5"/>
        <end position="61"/>
    </location>
</feature>
<evidence type="ECO:0000313" key="5">
    <source>
        <dbReference type="EMBL" id="MEX6687267.1"/>
    </source>
</evidence>
<name>A0ABV3ZBM5_9BACT</name>
<keyword evidence="6" id="KW-1185">Reference proteome</keyword>
<keyword evidence="2" id="KW-0238">DNA-binding</keyword>
<dbReference type="InterPro" id="IPR000843">
    <property type="entry name" value="HTH_LacI"/>
</dbReference>
<dbReference type="SUPFAM" id="SSF47413">
    <property type="entry name" value="lambda repressor-like DNA-binding domains"/>
    <property type="match status" value="1"/>
</dbReference>